<feature type="transmembrane region" description="Helical" evidence="1">
    <location>
        <begin position="17"/>
        <end position="38"/>
    </location>
</feature>
<dbReference type="Gene3D" id="1.10.287.70">
    <property type="match status" value="1"/>
</dbReference>
<dbReference type="RefSeq" id="WP_188780219.1">
    <property type="nucleotide sequence ID" value="NZ_BMKQ01000001.1"/>
</dbReference>
<evidence type="ECO:0000313" key="3">
    <source>
        <dbReference type="Proteomes" id="UP000649179"/>
    </source>
</evidence>
<reference evidence="2" key="2">
    <citation type="submission" date="2020-09" db="EMBL/GenBank/DDBJ databases">
        <authorList>
            <person name="Sun Q."/>
            <person name="Zhou Y."/>
        </authorList>
    </citation>
    <scope>NUCLEOTIDE SEQUENCE</scope>
    <source>
        <strain evidence="2">CGMCC 1.16067</strain>
    </source>
</reference>
<dbReference type="Proteomes" id="UP000649179">
    <property type="component" value="Unassembled WGS sequence"/>
</dbReference>
<accession>A0A917F5Z1</accession>
<evidence type="ECO:0000313" key="2">
    <source>
        <dbReference type="EMBL" id="GGF51368.1"/>
    </source>
</evidence>
<sequence>MASSLTESLLSESRRTALSISVGVVVGLLLALLVPLRLSGVDAGVLFLLPYLVAYFVATVVVFIAAPHELVRTWASRSARGSFVQRYVFGTAPGPGVSISLAAIALIIAMLWLPGVLGSSLPAGARVGVAAALVAVAWGSVVVSFAVAYEADHLLRDGKGLDFPGGERAEWSDYVYFAMAVMTTFGTTDVTVTSQEMRRTVSVNGVVAFVFNTVIVAALVTALTSL</sequence>
<evidence type="ECO:0008006" key="4">
    <source>
        <dbReference type="Google" id="ProtNLM"/>
    </source>
</evidence>
<name>A0A917F5Z1_9ACTN</name>
<protein>
    <recommendedName>
        <fullName evidence="4">DUF1345 domain-containing protein</fullName>
    </recommendedName>
</protein>
<keyword evidence="3" id="KW-1185">Reference proteome</keyword>
<dbReference type="Pfam" id="PF07077">
    <property type="entry name" value="DUF1345"/>
    <property type="match status" value="1"/>
</dbReference>
<feature type="transmembrane region" description="Helical" evidence="1">
    <location>
        <begin position="87"/>
        <end position="113"/>
    </location>
</feature>
<keyword evidence="1" id="KW-0812">Transmembrane</keyword>
<dbReference type="AlphaFoldDB" id="A0A917F5Z1"/>
<reference evidence="2" key="1">
    <citation type="journal article" date="2014" name="Int. J. Syst. Evol. Microbiol.">
        <title>Complete genome sequence of Corynebacterium casei LMG S-19264T (=DSM 44701T), isolated from a smear-ripened cheese.</title>
        <authorList>
            <consortium name="US DOE Joint Genome Institute (JGI-PGF)"/>
            <person name="Walter F."/>
            <person name="Albersmeier A."/>
            <person name="Kalinowski J."/>
            <person name="Ruckert C."/>
        </authorList>
    </citation>
    <scope>NUCLEOTIDE SEQUENCE</scope>
    <source>
        <strain evidence="2">CGMCC 1.16067</strain>
    </source>
</reference>
<dbReference type="InterPro" id="IPR009781">
    <property type="entry name" value="DUF1345"/>
</dbReference>
<keyword evidence="1" id="KW-0472">Membrane</keyword>
<feature type="transmembrane region" description="Helical" evidence="1">
    <location>
        <begin position="125"/>
        <end position="149"/>
    </location>
</feature>
<proteinExistence type="predicted"/>
<feature type="transmembrane region" description="Helical" evidence="1">
    <location>
        <begin position="44"/>
        <end position="66"/>
    </location>
</feature>
<organism evidence="2 3">
    <name type="scientific">Marmoricola endophyticus</name>
    <dbReference type="NCBI Taxonomy" id="2040280"/>
    <lineage>
        <taxon>Bacteria</taxon>
        <taxon>Bacillati</taxon>
        <taxon>Actinomycetota</taxon>
        <taxon>Actinomycetes</taxon>
        <taxon>Propionibacteriales</taxon>
        <taxon>Nocardioidaceae</taxon>
        <taxon>Marmoricola</taxon>
    </lineage>
</organism>
<gene>
    <name evidence="2" type="ORF">GCM10011519_26730</name>
</gene>
<dbReference type="EMBL" id="BMKQ01000001">
    <property type="protein sequence ID" value="GGF51368.1"/>
    <property type="molecule type" value="Genomic_DNA"/>
</dbReference>
<comment type="caution">
    <text evidence="2">The sequence shown here is derived from an EMBL/GenBank/DDBJ whole genome shotgun (WGS) entry which is preliminary data.</text>
</comment>
<keyword evidence="1" id="KW-1133">Transmembrane helix</keyword>
<feature type="transmembrane region" description="Helical" evidence="1">
    <location>
        <begin position="203"/>
        <end position="223"/>
    </location>
</feature>
<evidence type="ECO:0000256" key="1">
    <source>
        <dbReference type="SAM" id="Phobius"/>
    </source>
</evidence>